<protein>
    <submittedName>
        <fullName evidence="1">Unannotated protein</fullName>
    </submittedName>
</protein>
<dbReference type="EMBL" id="CAEZTG010000009">
    <property type="protein sequence ID" value="CAB4555710.1"/>
    <property type="molecule type" value="Genomic_DNA"/>
</dbReference>
<accession>A0A6J6CVT2</accession>
<dbReference type="AlphaFoldDB" id="A0A6J6CVT2"/>
<reference evidence="1" key="1">
    <citation type="submission" date="2020-05" db="EMBL/GenBank/DDBJ databases">
        <authorList>
            <person name="Chiriac C."/>
            <person name="Salcher M."/>
            <person name="Ghai R."/>
            <person name="Kavagutti S V."/>
        </authorList>
    </citation>
    <scope>NUCLEOTIDE SEQUENCE</scope>
</reference>
<dbReference type="EMBL" id="CAEZTR010000045">
    <property type="protein sequence ID" value="CAB4577255.1"/>
    <property type="molecule type" value="Genomic_DNA"/>
</dbReference>
<sequence>MAIPANTVVFFANNKRGLGVNLEAHKAVDHMDPRFFQFLGPTDVLLFIEPSFEFNECSNLFAALGGTHKRLNNRSVR</sequence>
<gene>
    <name evidence="1" type="ORF">UFOPK1603_00184</name>
    <name evidence="2" type="ORF">UFOPK1711_00905</name>
</gene>
<evidence type="ECO:0000313" key="1">
    <source>
        <dbReference type="EMBL" id="CAB4555710.1"/>
    </source>
</evidence>
<organism evidence="1">
    <name type="scientific">freshwater metagenome</name>
    <dbReference type="NCBI Taxonomy" id="449393"/>
    <lineage>
        <taxon>unclassified sequences</taxon>
        <taxon>metagenomes</taxon>
        <taxon>ecological metagenomes</taxon>
    </lineage>
</organism>
<evidence type="ECO:0000313" key="2">
    <source>
        <dbReference type="EMBL" id="CAB4577255.1"/>
    </source>
</evidence>
<proteinExistence type="predicted"/>
<dbReference type="AntiFam" id="ANF00173">
    <property type="entry name" value="Shadow ORF (opposite ppk)"/>
</dbReference>
<name>A0A6J6CVT2_9ZZZZ</name>